<keyword evidence="7 12" id="KW-0418">Kinase</keyword>
<evidence type="ECO:0000256" key="7">
    <source>
        <dbReference type="ARBA" id="ARBA00022777"/>
    </source>
</evidence>
<dbReference type="GO" id="GO:0004674">
    <property type="term" value="F:protein serine/threonine kinase activity"/>
    <property type="evidence" value="ECO:0007669"/>
    <property type="project" value="UniProtKB-KW"/>
</dbReference>
<dbReference type="InterPro" id="IPR055231">
    <property type="entry name" value="2AA_helical"/>
</dbReference>
<feature type="region of interest" description="Disordered" evidence="10">
    <location>
        <begin position="1399"/>
        <end position="1429"/>
    </location>
</feature>
<dbReference type="InterPro" id="IPR045162">
    <property type="entry name" value="Vps15-like"/>
</dbReference>
<evidence type="ECO:0000256" key="2">
    <source>
        <dbReference type="ARBA" id="ARBA00022527"/>
    </source>
</evidence>
<feature type="region of interest" description="Disordered" evidence="10">
    <location>
        <begin position="952"/>
        <end position="1002"/>
    </location>
</feature>
<feature type="region of interest" description="Disordered" evidence="10">
    <location>
        <begin position="1527"/>
        <end position="1559"/>
    </location>
</feature>
<keyword evidence="13" id="KW-1185">Reference proteome</keyword>
<feature type="region of interest" description="Disordered" evidence="10">
    <location>
        <begin position="912"/>
        <end position="931"/>
    </location>
</feature>
<dbReference type="Pfam" id="PF00400">
    <property type="entry name" value="WD40"/>
    <property type="match status" value="1"/>
</dbReference>
<evidence type="ECO:0000256" key="3">
    <source>
        <dbReference type="ARBA" id="ARBA00022574"/>
    </source>
</evidence>
<dbReference type="Pfam" id="PF22956">
    <property type="entry name" value="VPS15-like_hel"/>
    <property type="match status" value="1"/>
</dbReference>
<dbReference type="InterPro" id="IPR036322">
    <property type="entry name" value="WD40_repeat_dom_sf"/>
</dbReference>
<dbReference type="PROSITE" id="PS50011">
    <property type="entry name" value="PROTEIN_KINASE_DOM"/>
    <property type="match status" value="1"/>
</dbReference>
<accession>A0A2C5XC91</accession>
<dbReference type="GO" id="GO:0005770">
    <property type="term" value="C:late endosome"/>
    <property type="evidence" value="ECO:0007669"/>
    <property type="project" value="TreeGrafter"/>
</dbReference>
<dbReference type="PROSITE" id="PS50082">
    <property type="entry name" value="WD_REPEATS_2"/>
    <property type="match status" value="2"/>
</dbReference>
<dbReference type="InterPro" id="IPR001680">
    <property type="entry name" value="WD40_rpt"/>
</dbReference>
<keyword evidence="2" id="KW-0723">Serine/threonine-protein kinase</keyword>
<dbReference type="SMART" id="SM00220">
    <property type="entry name" value="S_TKc"/>
    <property type="match status" value="1"/>
</dbReference>
<dbReference type="Proteomes" id="UP000222788">
    <property type="component" value="Unassembled WGS sequence"/>
</dbReference>
<dbReference type="EC" id="2.7.11.1" evidence="1"/>
<sequence>MGQAFSLATPTAGSAGIDVPEMIDFTYEKSMGNAQFMKSIRARHEEGVVLVKALVKPYTPMSLDKYSGEIIRQRKALADIPNVLAFQRVIETETNGYLVRPFLHSSLYDRMSTRPFLEDIEKKWMAFQLLCALRDCHARDIYHGDIKAQNVLVTSWNWVYLTDFSSPYKPTMLPDDNPADFSYFFDTSGKRTCYVAPERFLPAGAPQQDDTKLTWAMDVFSAGCLIAQLFLETELFTLSQLYKYRRGEYDPAITALSVIADEEVRDMIAHMIQLDPERRYTADQYLEFFRGKVFPEYFYSFLHEYMHMMTDVSPSAVSPNQTTANAATQKHLGEPDERIDHVFNDLDKIMYFLNTSASHSSDRGPEVSPQRRSPRLGLDQFPVHLNVANHDHVVSMDIRNFYDDGTLIFLDLVTSSMRNTTRSASRIRACDILLAFAERLTDEARLDRVLPYLVSLLTDDSDMVVIASLRSITQLVQMVKTITPINSHVFVEYLIPRIHAALKGVPNKRPPASRIVRATYASCIGALAITASRFLEMAATLQAKRTSGNAGFSGTDPEVESGNEDEEAAFDELFDNAQRQLYGLFEVHTKILIEDPDVYVRRAFLTSVPALCLFFGPVESNDILLTHLNTYLNDRDWMLKCAFFDTVVGISTLVGVTALEQFILPLLMQALADPEEFVIQSAIHALAQLASLGLLSRPKIWELIDIISRCTMHPNLWIRQTSAEFIAAACKYLSFADVRCILAPMLQPYMKVYTAPRLTEIDLLDLLKKPLSRQVYDHAVLWASNAEGSRFWKPFQRLRSFSFNALGAQAKSVNTPKALAKVPRDDEDDQWVSKLKNLGMAAEDEFKLLALREFIWRFARTKARASASASAAATGLSSTVSGPLAGISKNSSLILLGSLGITPQTVFFDEAPKEEEDSGTTNLMTNGPTPMSKTTYTISDALMDASMTIDEVAKRKKSGSGPSRSASHTRMVSRDESAGPFTRSLRPHTRDNSDAASLISNRRSLKVKPSALTLLDRRDGNKTAAETGTSDTTVFGEVEGPFAPLLPNSKSGDSAALGSGPQAQASSATDAAIKVQHSYEGNDPNILKMLDTLFLQNYPYDMTDFGPFVPPIGQRRGILVAGAPGTRWRPGSRLVAMFAEHTAAINRVAVSPDHRFFVTASDDGTAKVWDTQRLERNISQRSRQTYHHAPGTRIVSLCFVDGSSCFVTCASDGSVHVVRVDVTLARADVTAATNTAAANSSASVRYGRPRQLRRYQLPSGEFAVWCDHFKQENSSVLVLATNRSRIVALDLRLMKELYVLENPVHHGMPTCFCIDRKRNWIVVGTSHGVIDLWDLRFRMRLKAWGVPGKSPIYRIGHHPTKGHGKWICVAGGTGLGEVTVWDVEKTLCREIYRIASTAPSLGSGSGSSSTGGGTSSTKEGPKGYTAWDVDQDRPEGMLGRFATSIEPPAPTDRGVRAMLVGTGVSQDGLDVKHAFLITGGSDKKLRFWDLALLDNSLVYAGLGPDEAPPRFVASSPAPGVLINTERVPREGRGGRGERDETQHGRYRAATAATSANRPARNTVISQEQQHLLRSHLDCITDVALLEHPYTMSVSVDRSGVIYVFQ</sequence>
<evidence type="ECO:0000313" key="12">
    <source>
        <dbReference type="EMBL" id="PHH54580.1"/>
    </source>
</evidence>
<feature type="region of interest" description="Disordered" evidence="10">
    <location>
        <begin position="1016"/>
        <end position="1063"/>
    </location>
</feature>
<protein>
    <recommendedName>
        <fullName evidence="1">non-specific serine/threonine protein kinase</fullName>
        <ecNumber evidence="1">2.7.11.1</ecNumber>
    </recommendedName>
</protein>
<feature type="domain" description="Protein kinase" evidence="11">
    <location>
        <begin position="25"/>
        <end position="306"/>
    </location>
</feature>
<evidence type="ECO:0000313" key="13">
    <source>
        <dbReference type="Proteomes" id="UP000222788"/>
    </source>
</evidence>
<gene>
    <name evidence="12" type="primary">VPS15</name>
    <name evidence="12" type="ORF">CFIMG_003570RA</name>
</gene>
<dbReference type="PROSITE" id="PS00108">
    <property type="entry name" value="PROTEIN_KINASE_ST"/>
    <property type="match status" value="1"/>
</dbReference>
<dbReference type="FunFam" id="1.10.510.10:FF:000497">
    <property type="entry name" value="Phosphoinositide 3-kinase regulatory subunit"/>
    <property type="match status" value="1"/>
</dbReference>
<evidence type="ECO:0000256" key="5">
    <source>
        <dbReference type="ARBA" id="ARBA00022737"/>
    </source>
</evidence>
<feature type="repeat" description="WD" evidence="9">
    <location>
        <begin position="1475"/>
        <end position="1490"/>
    </location>
</feature>
<dbReference type="GO" id="GO:0016236">
    <property type="term" value="P:macroautophagy"/>
    <property type="evidence" value="ECO:0007669"/>
    <property type="project" value="InterPro"/>
</dbReference>
<dbReference type="GO" id="GO:0006623">
    <property type="term" value="P:protein targeting to vacuole"/>
    <property type="evidence" value="ECO:0007669"/>
    <property type="project" value="TreeGrafter"/>
</dbReference>
<dbReference type="Pfam" id="PF00069">
    <property type="entry name" value="Pkinase"/>
    <property type="match status" value="1"/>
</dbReference>
<reference evidence="12 13" key="2">
    <citation type="journal article" date="2013" name="IMA Fungus">
        <title>IMA Genome-F 1: Ceratocystis fimbriata: Draft nuclear genome sequence for the plant pathogen, Ceratocystis fimbriata.</title>
        <authorList>
            <person name="Wilken P.M."/>
            <person name="Steenkamp E.T."/>
            <person name="Wingfield M.J."/>
            <person name="de Beer Z.W."/>
            <person name="Wingfield B.D."/>
        </authorList>
    </citation>
    <scope>NUCLEOTIDE SEQUENCE [LARGE SCALE GENOMIC DNA]</scope>
    <source>
        <strain evidence="12 13">CBS 114723</strain>
    </source>
</reference>
<dbReference type="InterPro" id="IPR000719">
    <property type="entry name" value="Prot_kinase_dom"/>
</dbReference>
<dbReference type="InterPro" id="IPR008271">
    <property type="entry name" value="Ser/Thr_kinase_AS"/>
</dbReference>
<organism evidence="12 13">
    <name type="scientific">Ceratocystis fimbriata CBS 114723</name>
    <dbReference type="NCBI Taxonomy" id="1035309"/>
    <lineage>
        <taxon>Eukaryota</taxon>
        <taxon>Fungi</taxon>
        <taxon>Dikarya</taxon>
        <taxon>Ascomycota</taxon>
        <taxon>Pezizomycotina</taxon>
        <taxon>Sordariomycetes</taxon>
        <taxon>Hypocreomycetidae</taxon>
        <taxon>Microascales</taxon>
        <taxon>Ceratocystidaceae</taxon>
        <taxon>Ceratocystis</taxon>
    </lineage>
</organism>
<dbReference type="GO" id="GO:0005524">
    <property type="term" value="F:ATP binding"/>
    <property type="evidence" value="ECO:0007669"/>
    <property type="project" value="UniProtKB-KW"/>
</dbReference>
<dbReference type="GO" id="GO:0034271">
    <property type="term" value="C:phosphatidylinositol 3-kinase complex, class III, type I"/>
    <property type="evidence" value="ECO:0007669"/>
    <property type="project" value="TreeGrafter"/>
</dbReference>
<name>A0A2C5XC91_9PEZI</name>
<evidence type="ECO:0000259" key="11">
    <source>
        <dbReference type="PROSITE" id="PS50011"/>
    </source>
</evidence>
<evidence type="ECO:0000256" key="6">
    <source>
        <dbReference type="ARBA" id="ARBA00022741"/>
    </source>
</evidence>
<keyword evidence="3 9" id="KW-0853">WD repeat</keyword>
<dbReference type="SUPFAM" id="SSF50978">
    <property type="entry name" value="WD40 repeat-like"/>
    <property type="match status" value="1"/>
</dbReference>
<dbReference type="SMART" id="SM00320">
    <property type="entry name" value="WD40"/>
    <property type="match status" value="5"/>
</dbReference>
<dbReference type="InterPro" id="IPR016024">
    <property type="entry name" value="ARM-type_fold"/>
</dbReference>
<evidence type="ECO:0000256" key="9">
    <source>
        <dbReference type="PROSITE-ProRule" id="PRU00221"/>
    </source>
</evidence>
<dbReference type="PANTHER" id="PTHR17583">
    <property type="entry name" value="PHOSPHOINOSITIDE 3-KINASE REGULATORY SUBUNIT 4"/>
    <property type="match status" value="1"/>
</dbReference>
<dbReference type="GO" id="GO:0045324">
    <property type="term" value="P:late endosome to vacuole transport"/>
    <property type="evidence" value="ECO:0007669"/>
    <property type="project" value="InterPro"/>
</dbReference>
<evidence type="ECO:0000256" key="1">
    <source>
        <dbReference type="ARBA" id="ARBA00012513"/>
    </source>
</evidence>
<evidence type="ECO:0000256" key="10">
    <source>
        <dbReference type="SAM" id="MobiDB-lite"/>
    </source>
</evidence>
<feature type="compositionally biased region" description="Polar residues" evidence="10">
    <location>
        <begin position="919"/>
        <end position="931"/>
    </location>
</feature>
<proteinExistence type="predicted"/>
<evidence type="ECO:0000256" key="4">
    <source>
        <dbReference type="ARBA" id="ARBA00022679"/>
    </source>
</evidence>
<keyword evidence="5" id="KW-0677">Repeat</keyword>
<dbReference type="InterPro" id="IPR015943">
    <property type="entry name" value="WD40/YVTN_repeat-like_dom_sf"/>
</dbReference>
<dbReference type="PANTHER" id="PTHR17583:SF0">
    <property type="entry name" value="PHOSPHOINOSITIDE 3-KINASE REGULATORY SUBUNIT 4"/>
    <property type="match status" value="1"/>
</dbReference>
<keyword evidence="8" id="KW-0067">ATP-binding</keyword>
<comment type="caution">
    <text evidence="12">The sequence shown here is derived from an EMBL/GenBank/DDBJ whole genome shotgun (WGS) entry which is preliminary data.</text>
</comment>
<dbReference type="InterPro" id="IPR011989">
    <property type="entry name" value="ARM-like"/>
</dbReference>
<feature type="compositionally biased region" description="Basic and acidic residues" evidence="10">
    <location>
        <begin position="1527"/>
        <end position="1543"/>
    </location>
</feature>
<dbReference type="GO" id="GO:0071561">
    <property type="term" value="C:nucleus-vacuole junction"/>
    <property type="evidence" value="ECO:0007669"/>
    <property type="project" value="TreeGrafter"/>
</dbReference>
<keyword evidence="6" id="KW-0547">Nucleotide-binding</keyword>
<dbReference type="InterPro" id="IPR011009">
    <property type="entry name" value="Kinase-like_dom_sf"/>
</dbReference>
<dbReference type="EMBL" id="APWK03000024">
    <property type="protein sequence ID" value="PHH54580.1"/>
    <property type="molecule type" value="Genomic_DNA"/>
</dbReference>
<feature type="repeat" description="WD" evidence="9">
    <location>
        <begin position="1138"/>
        <end position="1179"/>
    </location>
</feature>
<feature type="compositionally biased region" description="Polar residues" evidence="10">
    <location>
        <begin position="1024"/>
        <end position="1033"/>
    </location>
</feature>
<reference evidence="12 13" key="1">
    <citation type="journal article" date="2013" name="Fungal Biol.">
        <title>Analysis of microsatellite markers in the genome of the plant pathogen Ceratocystis fimbriata.</title>
        <authorList>
            <person name="Simpson M.C."/>
            <person name="Wilken P.M."/>
            <person name="Coetzee M.P."/>
            <person name="Wingfield M.J."/>
            <person name="Wingfield B.D."/>
        </authorList>
    </citation>
    <scope>NUCLEOTIDE SEQUENCE [LARGE SCALE GENOMIC DNA]</scope>
    <source>
        <strain evidence="12 13">CBS 114723</strain>
    </source>
</reference>
<dbReference type="SUPFAM" id="SSF48371">
    <property type="entry name" value="ARM repeat"/>
    <property type="match status" value="1"/>
</dbReference>
<dbReference type="CDD" id="cd13980">
    <property type="entry name" value="STKc_Vps15"/>
    <property type="match status" value="1"/>
</dbReference>
<dbReference type="Gene3D" id="1.10.510.10">
    <property type="entry name" value="Transferase(Phosphotransferase) domain 1"/>
    <property type="match status" value="1"/>
</dbReference>
<dbReference type="Gene3D" id="1.25.10.10">
    <property type="entry name" value="Leucine-rich Repeat Variant"/>
    <property type="match status" value="2"/>
</dbReference>
<dbReference type="OrthoDB" id="242910at2759"/>
<dbReference type="GO" id="GO:0034272">
    <property type="term" value="C:phosphatidylinositol 3-kinase complex, class III, type II"/>
    <property type="evidence" value="ECO:0007669"/>
    <property type="project" value="TreeGrafter"/>
</dbReference>
<dbReference type="PROSITE" id="PS50294">
    <property type="entry name" value="WD_REPEATS_REGION"/>
    <property type="match status" value="1"/>
</dbReference>
<dbReference type="STRING" id="1035309.A0A2C5XC91"/>
<dbReference type="SUPFAM" id="SSF56112">
    <property type="entry name" value="Protein kinase-like (PK-like)"/>
    <property type="match status" value="1"/>
</dbReference>
<feature type="compositionally biased region" description="Gly residues" evidence="10">
    <location>
        <begin position="1403"/>
        <end position="1414"/>
    </location>
</feature>
<feature type="compositionally biased region" description="Low complexity" evidence="10">
    <location>
        <begin position="1547"/>
        <end position="1559"/>
    </location>
</feature>
<dbReference type="Gene3D" id="2.130.10.10">
    <property type="entry name" value="YVTN repeat-like/Quinoprotein amine dehydrogenase"/>
    <property type="match status" value="2"/>
</dbReference>
<keyword evidence="4" id="KW-0808">Transferase</keyword>
<evidence type="ECO:0000256" key="8">
    <source>
        <dbReference type="ARBA" id="ARBA00022840"/>
    </source>
</evidence>